<dbReference type="SUPFAM" id="SSF52047">
    <property type="entry name" value="RNI-like"/>
    <property type="match status" value="2"/>
</dbReference>
<feature type="domain" description="Disease resistance R13L4/SHOC-2-like LRR" evidence="3">
    <location>
        <begin position="336"/>
        <end position="542"/>
    </location>
</feature>
<evidence type="ECO:0000313" key="4">
    <source>
        <dbReference type="EMBL" id="CAL5224609.1"/>
    </source>
</evidence>
<dbReference type="Pfam" id="PF23598">
    <property type="entry name" value="LRR_14"/>
    <property type="match status" value="1"/>
</dbReference>
<reference evidence="4 5" key="1">
    <citation type="submission" date="2024-06" db="EMBL/GenBank/DDBJ databases">
        <authorList>
            <person name="Kraege A."/>
            <person name="Thomma B."/>
        </authorList>
    </citation>
    <scope>NUCLEOTIDE SEQUENCE [LARGE SCALE GENOMIC DNA]</scope>
</reference>
<evidence type="ECO:0000256" key="1">
    <source>
        <dbReference type="ARBA" id="ARBA00004430"/>
    </source>
</evidence>
<dbReference type="Proteomes" id="UP001497392">
    <property type="component" value="Unassembled WGS sequence"/>
</dbReference>
<sequence length="580" mass="63761">MLNEFPAIVYKTLVEQHLSDLEAKTLRLVSKETRSWIDTAIAVLQPRDFSKSQHQELVKLFQNLESLDLRQPTKAAFEDYQSRFGQLKALTRLKSLKLHWDWSWGSFALSQVVEGLTGLSTFHFEHAKSLTDEDLDVSGCAMLSTGGLQAIAALTQLTALHGRSMMLCPETSSHRMLSATNLGVLNLLCSLTGLRELDLSHSITTSQAIVDHVASLRTLTSLCMDIKEDADSAVPVIEGSALLGMRELRVLGVAGWHIHLAPRDVSFGGSTDAELPLTELHASAWRHEDYEVLLNAALRGGKLEALELSGDSRCVMYDDIPQLWSKAAGLTRLHFRDCNVETLGELQSLPVLESLTFSLCHVSTTEVRRHVSSTSKLETLQFHFTDLSSDCCLAAMLGNLRNLRTLKTPETEAVTAELASQVVQLTALQDLDLSSEYRGHGDLHPLSALTQLTALSLAHLGIDNMSLRALRDLKGLRVLNLNRGSFSDTGLRMLTALTALRSLSLQYCHNITEDGLKAVVVPLSRHSLARVDVTGCRRLTSLSSAESMGVICCTMRGVSHLRAARQWPPSSGTWGNRKVP</sequence>
<dbReference type="Gene3D" id="3.80.10.10">
    <property type="entry name" value="Ribonuclease Inhibitor"/>
    <property type="match status" value="3"/>
</dbReference>
<dbReference type="InterPro" id="IPR032675">
    <property type="entry name" value="LRR_dom_sf"/>
</dbReference>
<gene>
    <name evidence="4" type="primary">g7321</name>
    <name evidence="4" type="ORF">VP750_LOCUS6268</name>
</gene>
<name>A0ABP1FZY8_9CHLO</name>
<evidence type="ECO:0000313" key="5">
    <source>
        <dbReference type="Proteomes" id="UP001497392"/>
    </source>
</evidence>
<organism evidence="4 5">
    <name type="scientific">Coccomyxa viridis</name>
    <dbReference type="NCBI Taxonomy" id="1274662"/>
    <lineage>
        <taxon>Eukaryota</taxon>
        <taxon>Viridiplantae</taxon>
        <taxon>Chlorophyta</taxon>
        <taxon>core chlorophytes</taxon>
        <taxon>Trebouxiophyceae</taxon>
        <taxon>Trebouxiophyceae incertae sedis</taxon>
        <taxon>Coccomyxaceae</taxon>
        <taxon>Coccomyxa</taxon>
    </lineage>
</organism>
<evidence type="ECO:0000256" key="2">
    <source>
        <dbReference type="ARBA" id="ARBA00022737"/>
    </source>
</evidence>
<comment type="caution">
    <text evidence="4">The sequence shown here is derived from an EMBL/GenBank/DDBJ whole genome shotgun (WGS) entry which is preliminary data.</text>
</comment>
<comment type="subcellular location">
    <subcellularLocation>
        <location evidence="1">Cytoplasm</location>
        <location evidence="1">Cytoskeleton</location>
        <location evidence="1">Cilium axoneme</location>
    </subcellularLocation>
</comment>
<accession>A0ABP1FZY8</accession>
<dbReference type="PANTHER" id="PTHR13318">
    <property type="entry name" value="PARTNER OF PAIRED, ISOFORM B-RELATED"/>
    <property type="match status" value="1"/>
</dbReference>
<protein>
    <submittedName>
        <fullName evidence="4">G7321 protein</fullName>
    </submittedName>
</protein>
<keyword evidence="5" id="KW-1185">Reference proteome</keyword>
<proteinExistence type="predicted"/>
<dbReference type="InterPro" id="IPR055414">
    <property type="entry name" value="LRR_R13L4/SHOC2-like"/>
</dbReference>
<keyword evidence="2" id="KW-0677">Repeat</keyword>
<evidence type="ECO:0000259" key="3">
    <source>
        <dbReference type="Pfam" id="PF23598"/>
    </source>
</evidence>
<dbReference type="EMBL" id="CAXHTA020000011">
    <property type="protein sequence ID" value="CAL5224609.1"/>
    <property type="molecule type" value="Genomic_DNA"/>
</dbReference>